<keyword evidence="3" id="KW-1185">Reference proteome</keyword>
<dbReference type="Gene3D" id="2.60.120.1360">
    <property type="match status" value="1"/>
</dbReference>
<dbReference type="Pfam" id="PF13472">
    <property type="entry name" value="Lipase_GDSL_2"/>
    <property type="match status" value="1"/>
</dbReference>
<accession>A0ABX1EX16</accession>
<protein>
    <recommendedName>
        <fullName evidence="1">SGNH hydrolase-type esterase domain-containing protein</fullName>
    </recommendedName>
</protein>
<comment type="caution">
    <text evidence="2">The sequence shown here is derived from an EMBL/GenBank/DDBJ whole genome shotgun (WGS) entry which is preliminary data.</text>
</comment>
<organism evidence="2 3">
    <name type="scientific">Falsiroseomonas frigidaquae</name>
    <dbReference type="NCBI Taxonomy" id="487318"/>
    <lineage>
        <taxon>Bacteria</taxon>
        <taxon>Pseudomonadati</taxon>
        <taxon>Pseudomonadota</taxon>
        <taxon>Alphaproteobacteria</taxon>
        <taxon>Acetobacterales</taxon>
        <taxon>Roseomonadaceae</taxon>
        <taxon>Falsiroseomonas</taxon>
    </lineage>
</organism>
<dbReference type="Gene3D" id="3.40.50.1110">
    <property type="entry name" value="SGNH hydrolase"/>
    <property type="match status" value="1"/>
</dbReference>
<sequence>MLKRRGLISTLAFSGLLAGCRSEPATTTTPAAEAALRAEGLLPAPDAEFEALLPATPGDDPLAPLGSALRALQGGAQGRALVLLMGDSHIAFPRLAERLRDHLQGRFGAIGPGRMPPGRAQRGFLPAGITLEQEGEWSVAHALRAATPGPFGLSGYRLSGYRAGDRINLRASDPRGFDRLHLVLHCGPDSGSFRVLAPGIAGLPRATRTASPTTRLIRLDLAPGSREVAVELVGDGQVDLLGWGIDRRGNGVLVEAFGINGATLATLDNRSPAILARELAVAPPALIILEYGTNESTDRDFDAAAYGLALSRRIATLRAASPRSGIMLMGVPDAGRPIRRGRGACPVTPLPALQAVRAAQRRVAASERVGFFDWSAEVTQDPCRLPRLLHANPPLMRPDLVHFTVDGYRLTADRLHAHLLRGAGLGPAGA</sequence>
<feature type="domain" description="SGNH hydrolase-type esterase" evidence="1">
    <location>
        <begin position="238"/>
        <end position="410"/>
    </location>
</feature>
<dbReference type="RefSeq" id="WP_168048791.1">
    <property type="nucleotide sequence ID" value="NZ_JAATJR010000002.1"/>
</dbReference>
<dbReference type="Proteomes" id="UP000765160">
    <property type="component" value="Unassembled WGS sequence"/>
</dbReference>
<reference evidence="2 3" key="1">
    <citation type="submission" date="2020-03" db="EMBL/GenBank/DDBJ databases">
        <title>Roseomonas selenitidurans sp. nov. isolated from soil.</title>
        <authorList>
            <person name="Liu H."/>
        </authorList>
    </citation>
    <scope>NUCLEOTIDE SEQUENCE [LARGE SCALE GENOMIC DNA]</scope>
    <source>
        <strain evidence="2 3">JCM 15073</strain>
    </source>
</reference>
<dbReference type="PROSITE" id="PS51257">
    <property type="entry name" value="PROKAR_LIPOPROTEIN"/>
    <property type="match status" value="1"/>
</dbReference>
<evidence type="ECO:0000313" key="2">
    <source>
        <dbReference type="EMBL" id="NKE44631.1"/>
    </source>
</evidence>
<name>A0ABX1EX16_9PROT</name>
<gene>
    <name evidence="2" type="ORF">HB662_07570</name>
</gene>
<dbReference type="InterPro" id="IPR013830">
    <property type="entry name" value="SGNH_hydro"/>
</dbReference>
<evidence type="ECO:0000259" key="1">
    <source>
        <dbReference type="Pfam" id="PF13472"/>
    </source>
</evidence>
<proteinExistence type="predicted"/>
<evidence type="ECO:0000313" key="3">
    <source>
        <dbReference type="Proteomes" id="UP000765160"/>
    </source>
</evidence>
<dbReference type="SUPFAM" id="SSF52266">
    <property type="entry name" value="SGNH hydrolase"/>
    <property type="match status" value="1"/>
</dbReference>
<dbReference type="EMBL" id="JAAVTX010000002">
    <property type="protein sequence ID" value="NKE44631.1"/>
    <property type="molecule type" value="Genomic_DNA"/>
</dbReference>
<dbReference type="InterPro" id="IPR036514">
    <property type="entry name" value="SGNH_hydro_sf"/>
</dbReference>